<dbReference type="GO" id="GO:0043197">
    <property type="term" value="C:dendritic spine"/>
    <property type="evidence" value="ECO:0007669"/>
    <property type="project" value="TreeGrafter"/>
</dbReference>
<dbReference type="CDD" id="cd01208">
    <property type="entry name" value="PTB_X11"/>
    <property type="match status" value="1"/>
</dbReference>
<evidence type="ECO:0000256" key="3">
    <source>
        <dbReference type="ARBA" id="ARBA00022737"/>
    </source>
</evidence>
<dbReference type="CDD" id="cd06793">
    <property type="entry name" value="PDZ2_APBA1_3-like"/>
    <property type="match status" value="1"/>
</dbReference>
<dbReference type="SUPFAM" id="SSF50156">
    <property type="entry name" value="PDZ domain-like"/>
    <property type="match status" value="2"/>
</dbReference>
<feature type="compositionally biased region" description="Polar residues" evidence="4">
    <location>
        <begin position="323"/>
        <end position="334"/>
    </location>
</feature>
<dbReference type="InterPro" id="IPR011993">
    <property type="entry name" value="PH-like_dom_sf"/>
</dbReference>
<dbReference type="WBParaSite" id="maker-uti_cns_0008439-snap-gene-0.1-mRNA-1">
    <property type="protein sequence ID" value="maker-uti_cns_0008439-snap-gene-0.1-mRNA-1"/>
    <property type="gene ID" value="maker-uti_cns_0008439-snap-gene-0.1"/>
</dbReference>
<evidence type="ECO:0000256" key="4">
    <source>
        <dbReference type="SAM" id="MobiDB-lite"/>
    </source>
</evidence>
<evidence type="ECO:0000259" key="5">
    <source>
        <dbReference type="PROSITE" id="PS01179"/>
    </source>
</evidence>
<feature type="region of interest" description="Disordered" evidence="4">
    <location>
        <begin position="314"/>
        <end position="383"/>
    </location>
</feature>
<dbReference type="PROSITE" id="PS01179">
    <property type="entry name" value="PID"/>
    <property type="match status" value="1"/>
</dbReference>
<dbReference type="SMART" id="SM00462">
    <property type="entry name" value="PTB"/>
    <property type="match status" value="1"/>
</dbReference>
<dbReference type="FunFam" id="2.30.42.10:FF:000007">
    <property type="entry name" value="Amyloid beta A4 protein-binding family A member"/>
    <property type="match status" value="1"/>
</dbReference>
<dbReference type="InterPro" id="IPR051230">
    <property type="entry name" value="APP-Binding"/>
</dbReference>
<dbReference type="Proteomes" id="UP000095280">
    <property type="component" value="Unplaced"/>
</dbReference>
<proteinExistence type="predicted"/>
<evidence type="ECO:0000313" key="7">
    <source>
        <dbReference type="Proteomes" id="UP000095280"/>
    </source>
</evidence>
<dbReference type="GO" id="GO:0005886">
    <property type="term" value="C:plasma membrane"/>
    <property type="evidence" value="ECO:0007669"/>
    <property type="project" value="TreeGrafter"/>
</dbReference>
<dbReference type="PANTHER" id="PTHR12345">
    <property type="entry name" value="SYNTENIN RELATED"/>
    <property type="match status" value="1"/>
</dbReference>
<keyword evidence="7" id="KW-1185">Reference proteome</keyword>
<dbReference type="GO" id="GO:0007268">
    <property type="term" value="P:chemical synaptic transmission"/>
    <property type="evidence" value="ECO:0007669"/>
    <property type="project" value="TreeGrafter"/>
</dbReference>
<evidence type="ECO:0000259" key="6">
    <source>
        <dbReference type="PROSITE" id="PS50106"/>
    </source>
</evidence>
<dbReference type="InterPro" id="IPR006020">
    <property type="entry name" value="PTB/PI_dom"/>
</dbReference>
<dbReference type="SUPFAM" id="SSF50729">
    <property type="entry name" value="PH domain-like"/>
    <property type="match status" value="1"/>
</dbReference>
<feature type="compositionally biased region" description="Low complexity" evidence="4">
    <location>
        <begin position="15"/>
        <end position="30"/>
    </location>
</feature>
<dbReference type="InterPro" id="IPR036034">
    <property type="entry name" value="PDZ_sf"/>
</dbReference>
<accession>A0A1I8HWR0</accession>
<dbReference type="InterPro" id="IPR001478">
    <property type="entry name" value="PDZ"/>
</dbReference>
<dbReference type="AlphaFoldDB" id="A0A1I8HWR0"/>
<protein>
    <submittedName>
        <fullName evidence="8">PDZ domain-containing protein</fullName>
    </submittedName>
</protein>
<feature type="compositionally biased region" description="Low complexity" evidence="4">
    <location>
        <begin position="49"/>
        <end position="70"/>
    </location>
</feature>
<keyword evidence="3" id="KW-0677">Repeat</keyword>
<feature type="compositionally biased region" description="Polar residues" evidence="4">
    <location>
        <begin position="79"/>
        <end position="92"/>
    </location>
</feature>
<dbReference type="FunFam" id="2.30.42.10:FF:000017">
    <property type="entry name" value="Amyloid beta A4 protein-binding family A member 1"/>
    <property type="match status" value="1"/>
</dbReference>
<dbReference type="GO" id="GO:0005737">
    <property type="term" value="C:cytoplasm"/>
    <property type="evidence" value="ECO:0007669"/>
    <property type="project" value="TreeGrafter"/>
</dbReference>
<evidence type="ECO:0000256" key="2">
    <source>
        <dbReference type="ARBA" id="ARBA00022553"/>
    </source>
</evidence>
<keyword evidence="1" id="KW-0813">Transport</keyword>
<feature type="domain" description="PID" evidence="5">
    <location>
        <begin position="399"/>
        <end position="536"/>
    </location>
</feature>
<name>A0A1I8HWR0_9PLAT</name>
<dbReference type="SMART" id="SM00228">
    <property type="entry name" value="PDZ"/>
    <property type="match status" value="2"/>
</dbReference>
<evidence type="ECO:0000256" key="1">
    <source>
        <dbReference type="ARBA" id="ARBA00022448"/>
    </source>
</evidence>
<dbReference type="Pfam" id="PF00640">
    <property type="entry name" value="PID"/>
    <property type="match status" value="1"/>
</dbReference>
<feature type="compositionally biased region" description="Acidic residues" evidence="4">
    <location>
        <begin position="141"/>
        <end position="156"/>
    </location>
</feature>
<dbReference type="CDD" id="cd06720">
    <property type="entry name" value="PDZ1_APBA1_3-like"/>
    <property type="match status" value="1"/>
</dbReference>
<reference evidence="8" key="1">
    <citation type="submission" date="2016-11" db="UniProtKB">
        <authorList>
            <consortium name="WormBaseParasite"/>
        </authorList>
    </citation>
    <scope>IDENTIFICATION</scope>
</reference>
<sequence>MDLTNDYSLQPHLLSMAASSDQGQQQQSKPPQAPPPEPDAYVGMRLANSSSSSESLNAIPPNDNGNGKYNYDNEEVIYPSSSRLPSNQSQRAGSAYTCAPEFHTELTDIALDASEPTTSAAATSSSTSAATAGFEQYSAYDNDENQNCDNDFDDDSGATGGSYSGAVGGGGLLNPNVVADIANDIRDIKRAIAQQRRPLPSVKSGIGGGGSSNGGGGGRADQQQTSDPSDGVWVRMPSPQSTSSQAQQQQTHQPSSPPIPSTGLYEHSHPFYGNSGNATYSSTGYSAAPTATGASNGHSTQSAGSRPAAAAAAVAPAAAASPDSLSRSVSTTDNRFGEYDSDGDTEGLMQKQYESDRRVEIPELQADKRSFEDQRKDRGREVAVRHPDQPTVLIEGLLFRALYLGSTQLLSEGQPSKSTRMAQAQEAVGRIKAPDGEHQPCVPVDLFISTEKIMVLNTNLQEIMMDHALKTISYIADIGNVLVFMARRRFVQQSERRQTKIVCHVFETDEAQLVAQSIGQAFQVAYMEFLRANGIEDPGYQLRDMDYQDVLNQQDIIGEELALFSRSETQKEVVVPKTKGEPLGVVIVESGWGSMLPTVVLANMQPSGPAARCGQLNIGDQMLAINGVSLVGLPLATCQQHVRACKSNTAVKVRLVSCPPVVEVLIRRPDVKFQLGFSVQNGVICSLLRGGIAERGGVRVGHRIIEINGQSVVATPHDRIVAMLASGELALFSRSETQKEVVVPKTKGEPLGVVIVESGWAPCCPLWSWPTCSPPVLPLAAAS</sequence>
<feature type="domain" description="PDZ" evidence="6">
    <location>
        <begin position="663"/>
        <end position="724"/>
    </location>
</feature>
<dbReference type="Pfam" id="PF00595">
    <property type="entry name" value="PDZ"/>
    <property type="match status" value="2"/>
</dbReference>
<feature type="compositionally biased region" description="Low complexity" evidence="4">
    <location>
        <begin position="237"/>
        <end position="254"/>
    </location>
</feature>
<dbReference type="Gene3D" id="2.30.29.30">
    <property type="entry name" value="Pleckstrin-homology domain (PH domain)/Phosphotyrosine-binding domain (PTB)"/>
    <property type="match status" value="1"/>
</dbReference>
<feature type="compositionally biased region" description="Basic and acidic residues" evidence="4">
    <location>
        <begin position="353"/>
        <end position="383"/>
    </location>
</feature>
<feature type="region of interest" description="Disordered" evidence="4">
    <location>
        <begin position="192"/>
        <end position="270"/>
    </location>
</feature>
<feature type="domain" description="PDZ" evidence="6">
    <location>
        <begin position="572"/>
        <end position="657"/>
    </location>
</feature>
<organism evidence="7 8">
    <name type="scientific">Macrostomum lignano</name>
    <dbReference type="NCBI Taxonomy" id="282301"/>
    <lineage>
        <taxon>Eukaryota</taxon>
        <taxon>Metazoa</taxon>
        <taxon>Spiralia</taxon>
        <taxon>Lophotrochozoa</taxon>
        <taxon>Platyhelminthes</taxon>
        <taxon>Rhabditophora</taxon>
        <taxon>Macrostomorpha</taxon>
        <taxon>Macrostomida</taxon>
        <taxon>Macrostomidae</taxon>
        <taxon>Macrostomum</taxon>
    </lineage>
</organism>
<evidence type="ECO:0000313" key="8">
    <source>
        <dbReference type="WBParaSite" id="maker-uti_cns_0008439-snap-gene-0.1-mRNA-1"/>
    </source>
</evidence>
<dbReference type="Gene3D" id="2.30.42.10">
    <property type="match status" value="2"/>
</dbReference>
<feature type="compositionally biased region" description="Gly residues" evidence="4">
    <location>
        <begin position="205"/>
        <end position="219"/>
    </location>
</feature>
<feature type="region of interest" description="Disordered" evidence="4">
    <location>
        <begin position="141"/>
        <end position="161"/>
    </location>
</feature>
<keyword evidence="2" id="KW-0597">Phosphoprotein</keyword>
<dbReference type="PROSITE" id="PS50106">
    <property type="entry name" value="PDZ"/>
    <property type="match status" value="2"/>
</dbReference>
<dbReference type="PANTHER" id="PTHR12345:SF16">
    <property type="entry name" value="X11L, ISOFORM F-RELATED"/>
    <property type="match status" value="1"/>
</dbReference>
<feature type="region of interest" description="Disordered" evidence="4">
    <location>
        <begin position="1"/>
        <end position="96"/>
    </location>
</feature>